<dbReference type="AlphaFoldDB" id="A0A7S1U6Y5"/>
<sequence>MPALAPPRRVLLNRTSLSNTFMTQPQQRNTAGRIFGGFLMRRAFELAFTTAYLFGGRLPRFEEVDEVAFHLPVEVGELVQFESAVLYVSTPEDGGDDAAPGAGGGAANPNPDPDDPDAASLGLLRCGSDTSDGRPRAHVEVRARVMKPEDCSSVVSNTFNFTFSYNEAIAGSIRLPLPANLEEARRVVQRRRMDSLQEAAAH</sequence>
<dbReference type="InterPro" id="IPR033120">
    <property type="entry name" value="HOTDOG_ACOT"/>
</dbReference>
<dbReference type="InterPro" id="IPR029069">
    <property type="entry name" value="HotDog_dom_sf"/>
</dbReference>
<gene>
    <name evidence="7" type="ORF">PPAR1163_LOCUS16426</name>
</gene>
<evidence type="ECO:0000256" key="1">
    <source>
        <dbReference type="ARBA" id="ARBA00010458"/>
    </source>
</evidence>
<dbReference type="SUPFAM" id="SSF54637">
    <property type="entry name" value="Thioesterase/thiol ester dehydrase-isomerase"/>
    <property type="match status" value="1"/>
</dbReference>
<reference evidence="7" key="1">
    <citation type="submission" date="2021-01" db="EMBL/GenBank/DDBJ databases">
        <authorList>
            <person name="Corre E."/>
            <person name="Pelletier E."/>
            <person name="Niang G."/>
            <person name="Scheremetjew M."/>
            <person name="Finn R."/>
            <person name="Kale V."/>
            <person name="Holt S."/>
            <person name="Cochrane G."/>
            <person name="Meng A."/>
            <person name="Brown T."/>
            <person name="Cohen L."/>
        </authorList>
    </citation>
    <scope>NUCLEOTIDE SEQUENCE</scope>
    <source>
        <strain evidence="7">CCMP2877</strain>
    </source>
</reference>
<evidence type="ECO:0000259" key="6">
    <source>
        <dbReference type="PROSITE" id="PS51770"/>
    </source>
</evidence>
<keyword evidence="2" id="KW-0677">Repeat</keyword>
<evidence type="ECO:0000256" key="3">
    <source>
        <dbReference type="ARBA" id="ARBA00022801"/>
    </source>
</evidence>
<protein>
    <recommendedName>
        <fullName evidence="6">HotDog ACOT-type domain-containing protein</fullName>
    </recommendedName>
</protein>
<dbReference type="PROSITE" id="PS51770">
    <property type="entry name" value="HOTDOG_ACOT"/>
    <property type="match status" value="1"/>
</dbReference>
<dbReference type="PANTHER" id="PTHR12655">
    <property type="entry name" value="ACYL-COA THIOESTERASE"/>
    <property type="match status" value="1"/>
</dbReference>
<dbReference type="PANTHER" id="PTHR12655:SF0">
    <property type="entry name" value="ACYL-COENZYME A THIOESTERASE 9, MITOCHONDRIAL"/>
    <property type="match status" value="1"/>
</dbReference>
<dbReference type="EMBL" id="HBGJ01025762">
    <property type="protein sequence ID" value="CAD9258054.1"/>
    <property type="molecule type" value="Transcribed_RNA"/>
</dbReference>
<proteinExistence type="inferred from homology"/>
<keyword evidence="3" id="KW-0378">Hydrolase</keyword>
<accession>A0A7S1U6Y5</accession>
<dbReference type="Gene3D" id="3.10.129.10">
    <property type="entry name" value="Hotdog Thioesterase"/>
    <property type="match status" value="1"/>
</dbReference>
<evidence type="ECO:0000313" key="7">
    <source>
        <dbReference type="EMBL" id="CAD9258054.1"/>
    </source>
</evidence>
<feature type="domain" description="HotDog ACOT-type" evidence="6">
    <location>
        <begin position="13"/>
        <end position="132"/>
    </location>
</feature>
<name>A0A7S1U6Y5_9STRA</name>
<evidence type="ECO:0000256" key="4">
    <source>
        <dbReference type="ARBA" id="ARBA00022946"/>
    </source>
</evidence>
<dbReference type="GO" id="GO:0047617">
    <property type="term" value="F:fatty acyl-CoA hydrolase activity"/>
    <property type="evidence" value="ECO:0007669"/>
    <property type="project" value="TreeGrafter"/>
</dbReference>
<organism evidence="7">
    <name type="scientific">Phaeomonas parva</name>
    <dbReference type="NCBI Taxonomy" id="124430"/>
    <lineage>
        <taxon>Eukaryota</taxon>
        <taxon>Sar</taxon>
        <taxon>Stramenopiles</taxon>
        <taxon>Ochrophyta</taxon>
        <taxon>Pinguiophyceae</taxon>
        <taxon>Pinguiochrysidales</taxon>
        <taxon>Pinguiochrysidaceae</taxon>
        <taxon>Phaeomonas</taxon>
    </lineage>
</organism>
<dbReference type="CDD" id="cd03442">
    <property type="entry name" value="BFIT_BACH"/>
    <property type="match status" value="1"/>
</dbReference>
<dbReference type="GO" id="GO:0006637">
    <property type="term" value="P:acyl-CoA metabolic process"/>
    <property type="evidence" value="ECO:0007669"/>
    <property type="project" value="TreeGrafter"/>
</dbReference>
<evidence type="ECO:0000256" key="5">
    <source>
        <dbReference type="SAM" id="MobiDB-lite"/>
    </source>
</evidence>
<evidence type="ECO:0000256" key="2">
    <source>
        <dbReference type="ARBA" id="ARBA00022737"/>
    </source>
</evidence>
<keyword evidence="4" id="KW-0809">Transit peptide</keyword>
<feature type="region of interest" description="Disordered" evidence="5">
    <location>
        <begin position="90"/>
        <end position="120"/>
    </location>
</feature>
<comment type="similarity">
    <text evidence="1">Belongs to the acyl coenzyme A hydrolase family.</text>
</comment>